<dbReference type="InterPro" id="IPR047258">
    <property type="entry name" value="C2C_MCTP_PRT_plant"/>
</dbReference>
<feature type="non-terminal residue" evidence="2">
    <location>
        <position position="1"/>
    </location>
</feature>
<feature type="domain" description="C2" evidence="1">
    <location>
        <begin position="1"/>
        <end position="112"/>
    </location>
</feature>
<dbReference type="SMART" id="SM00239">
    <property type="entry name" value="C2"/>
    <property type="match status" value="1"/>
</dbReference>
<organism evidence="2 3">
    <name type="scientific">Taxus chinensis</name>
    <name type="common">Chinese yew</name>
    <name type="synonym">Taxus wallichiana var. chinensis</name>
    <dbReference type="NCBI Taxonomy" id="29808"/>
    <lineage>
        <taxon>Eukaryota</taxon>
        <taxon>Viridiplantae</taxon>
        <taxon>Streptophyta</taxon>
        <taxon>Embryophyta</taxon>
        <taxon>Tracheophyta</taxon>
        <taxon>Spermatophyta</taxon>
        <taxon>Pinopsida</taxon>
        <taxon>Pinidae</taxon>
        <taxon>Conifers II</taxon>
        <taxon>Cupressales</taxon>
        <taxon>Taxaceae</taxon>
        <taxon>Taxus</taxon>
    </lineage>
</organism>
<name>A0AA38FI52_TAXCH</name>
<dbReference type="OMA" id="MDESSHY"/>
<dbReference type="PANTHER" id="PTHR31425:SF50">
    <property type="entry name" value="FT-INTERACTING PROTEIN 3-RELATED"/>
    <property type="match status" value="1"/>
</dbReference>
<dbReference type="InterPro" id="IPR035892">
    <property type="entry name" value="C2_domain_sf"/>
</dbReference>
<accession>A0AA38FI52</accession>
<dbReference type="Pfam" id="PF00168">
    <property type="entry name" value="C2"/>
    <property type="match status" value="2"/>
</dbReference>
<evidence type="ECO:0000259" key="1">
    <source>
        <dbReference type="PROSITE" id="PS50004"/>
    </source>
</evidence>
<sequence>VYLSPKLWYVPVSVIEAQDLMPADKGRYPEVTCKVQLGNQMLKTRPSQNRSTSPLWNEDHDFVAAEPFEEHLVLSVEDRTAPNKDEITGKCIIPLSTVPRHLDHKTVLSKWYNLERPSFADTEPNKKKEIKFACRIHLRVCLDGGYHVLDESTHYSSDLRPNAKQLWKPSIGVLEVGILSAHGLMPMKTKDGRGTTDAYCVAKYGQKWVRMRTIIDGFNPKWDEDDY</sequence>
<evidence type="ECO:0000313" key="2">
    <source>
        <dbReference type="EMBL" id="KAH9302936.1"/>
    </source>
</evidence>
<feature type="domain" description="C2" evidence="1">
    <location>
        <begin position="155"/>
        <end position="227"/>
    </location>
</feature>
<dbReference type="EMBL" id="JAHRHJ020000009">
    <property type="protein sequence ID" value="KAH9302936.1"/>
    <property type="molecule type" value="Genomic_DNA"/>
</dbReference>
<proteinExistence type="predicted"/>
<dbReference type="AlphaFoldDB" id="A0AA38FI52"/>
<comment type="caution">
    <text evidence="2">The sequence shown here is derived from an EMBL/GenBank/DDBJ whole genome shotgun (WGS) entry which is preliminary data.</text>
</comment>
<protein>
    <recommendedName>
        <fullName evidence="1">C2 domain-containing protein</fullName>
    </recommendedName>
</protein>
<dbReference type="InterPro" id="IPR000008">
    <property type="entry name" value="C2_dom"/>
</dbReference>
<dbReference type="PANTHER" id="PTHR31425">
    <property type="entry name" value="PHOSPHORIBOSYLANTHRANILATE TRANSFERASE ISOFORM 1"/>
    <property type="match status" value="1"/>
</dbReference>
<dbReference type="FunFam" id="2.60.40.150:FF:000119">
    <property type="entry name" value="C2 domain-containing protein"/>
    <property type="match status" value="1"/>
</dbReference>
<keyword evidence="3" id="KW-1185">Reference proteome</keyword>
<dbReference type="Proteomes" id="UP000824469">
    <property type="component" value="Unassembled WGS sequence"/>
</dbReference>
<dbReference type="SUPFAM" id="SSF49562">
    <property type="entry name" value="C2 domain (Calcium/lipid-binding domain, CaLB)"/>
    <property type="match status" value="2"/>
</dbReference>
<dbReference type="InterPro" id="IPR047259">
    <property type="entry name" value="QUIRKY-like"/>
</dbReference>
<dbReference type="PROSITE" id="PS50004">
    <property type="entry name" value="C2"/>
    <property type="match status" value="2"/>
</dbReference>
<reference evidence="2 3" key="1">
    <citation type="journal article" date="2021" name="Nat. Plants">
        <title>The Taxus genome provides insights into paclitaxel biosynthesis.</title>
        <authorList>
            <person name="Xiong X."/>
            <person name="Gou J."/>
            <person name="Liao Q."/>
            <person name="Li Y."/>
            <person name="Zhou Q."/>
            <person name="Bi G."/>
            <person name="Li C."/>
            <person name="Du R."/>
            <person name="Wang X."/>
            <person name="Sun T."/>
            <person name="Guo L."/>
            <person name="Liang H."/>
            <person name="Lu P."/>
            <person name="Wu Y."/>
            <person name="Zhang Z."/>
            <person name="Ro D.K."/>
            <person name="Shang Y."/>
            <person name="Huang S."/>
            <person name="Yan J."/>
        </authorList>
    </citation>
    <scope>NUCLEOTIDE SEQUENCE [LARGE SCALE GENOMIC DNA]</scope>
    <source>
        <strain evidence="2">Ta-2019</strain>
    </source>
</reference>
<dbReference type="CDD" id="cd04019">
    <property type="entry name" value="C2C_MCTP_PRT_plant"/>
    <property type="match status" value="1"/>
</dbReference>
<gene>
    <name evidence="2" type="ORF">KI387_014519</name>
</gene>
<evidence type="ECO:0000313" key="3">
    <source>
        <dbReference type="Proteomes" id="UP000824469"/>
    </source>
</evidence>
<dbReference type="Gene3D" id="2.60.40.150">
    <property type="entry name" value="C2 domain"/>
    <property type="match status" value="2"/>
</dbReference>